<keyword evidence="7" id="KW-1185">Reference proteome</keyword>
<dbReference type="PANTHER" id="PTHR15999:SF2">
    <property type="entry name" value="ZINC FINGER CW-TYPE PWWP DOMAIN PROTEIN 1"/>
    <property type="match status" value="1"/>
</dbReference>
<feature type="region of interest" description="Disordered" evidence="4">
    <location>
        <begin position="1"/>
        <end position="47"/>
    </location>
</feature>
<dbReference type="SUPFAM" id="SSF63748">
    <property type="entry name" value="Tudor/PWWP/MBT"/>
    <property type="match status" value="1"/>
</dbReference>
<dbReference type="GO" id="GO:0008270">
    <property type="term" value="F:zinc ion binding"/>
    <property type="evidence" value="ECO:0007669"/>
    <property type="project" value="UniProtKB-KW"/>
</dbReference>
<dbReference type="PANTHER" id="PTHR15999">
    <property type="entry name" value="ZINC FINGER CW-TYPE PWWP DOMAIN PROTEIN 1"/>
    <property type="match status" value="1"/>
</dbReference>
<evidence type="ECO:0000256" key="1">
    <source>
        <dbReference type="ARBA" id="ARBA00022723"/>
    </source>
</evidence>
<dbReference type="GO" id="GO:0005634">
    <property type="term" value="C:nucleus"/>
    <property type="evidence" value="ECO:0007669"/>
    <property type="project" value="TreeGrafter"/>
</dbReference>
<keyword evidence="3" id="KW-0862">Zinc</keyword>
<dbReference type="AlphaFoldDB" id="A0A8J9VL91"/>
<dbReference type="CDD" id="cd20145">
    <property type="entry name" value="PWWP_ZCWPW1"/>
    <property type="match status" value="1"/>
</dbReference>
<feature type="compositionally biased region" description="Basic and acidic residues" evidence="4">
    <location>
        <begin position="33"/>
        <end position="46"/>
    </location>
</feature>
<evidence type="ECO:0000256" key="3">
    <source>
        <dbReference type="ARBA" id="ARBA00022833"/>
    </source>
</evidence>
<dbReference type="EMBL" id="OV170223">
    <property type="protein sequence ID" value="CAH0721825.1"/>
    <property type="molecule type" value="Genomic_DNA"/>
</dbReference>
<feature type="compositionally biased region" description="Basic residues" evidence="4">
    <location>
        <begin position="297"/>
        <end position="312"/>
    </location>
</feature>
<organism evidence="6 7">
    <name type="scientific">Brenthis ino</name>
    <name type="common">lesser marbled fritillary</name>
    <dbReference type="NCBI Taxonomy" id="405034"/>
    <lineage>
        <taxon>Eukaryota</taxon>
        <taxon>Metazoa</taxon>
        <taxon>Ecdysozoa</taxon>
        <taxon>Arthropoda</taxon>
        <taxon>Hexapoda</taxon>
        <taxon>Insecta</taxon>
        <taxon>Pterygota</taxon>
        <taxon>Neoptera</taxon>
        <taxon>Endopterygota</taxon>
        <taxon>Lepidoptera</taxon>
        <taxon>Glossata</taxon>
        <taxon>Ditrysia</taxon>
        <taxon>Papilionoidea</taxon>
        <taxon>Nymphalidae</taxon>
        <taxon>Heliconiinae</taxon>
        <taxon>Argynnini</taxon>
        <taxon>Brenthis</taxon>
    </lineage>
</organism>
<dbReference type="Proteomes" id="UP000838878">
    <property type="component" value="Chromosome 3"/>
</dbReference>
<feature type="domain" description="PWWP" evidence="5">
    <location>
        <begin position="139"/>
        <end position="205"/>
    </location>
</feature>
<feature type="non-terminal residue" evidence="6">
    <location>
        <position position="319"/>
    </location>
</feature>
<dbReference type="Gene3D" id="3.30.40.100">
    <property type="match status" value="1"/>
</dbReference>
<dbReference type="InterPro" id="IPR011124">
    <property type="entry name" value="Znf_CW"/>
</dbReference>
<dbReference type="InterPro" id="IPR000313">
    <property type="entry name" value="PWWP_dom"/>
</dbReference>
<dbReference type="SMART" id="SM00293">
    <property type="entry name" value="PWWP"/>
    <property type="match status" value="1"/>
</dbReference>
<evidence type="ECO:0000256" key="4">
    <source>
        <dbReference type="SAM" id="MobiDB-lite"/>
    </source>
</evidence>
<proteinExistence type="predicted"/>
<feature type="compositionally biased region" description="Basic and acidic residues" evidence="4">
    <location>
        <begin position="10"/>
        <end position="19"/>
    </location>
</feature>
<dbReference type="Pfam" id="PF00855">
    <property type="entry name" value="PWWP"/>
    <property type="match status" value="1"/>
</dbReference>
<evidence type="ECO:0000313" key="7">
    <source>
        <dbReference type="Proteomes" id="UP000838878"/>
    </source>
</evidence>
<evidence type="ECO:0000313" key="6">
    <source>
        <dbReference type="EMBL" id="CAH0721825.1"/>
    </source>
</evidence>
<gene>
    <name evidence="6" type="ORF">BINO364_LOCUS7868</name>
</gene>
<dbReference type="InterPro" id="IPR042778">
    <property type="entry name" value="ZCWPW1/ZCWPW2"/>
</dbReference>
<dbReference type="Gene3D" id="2.30.30.140">
    <property type="match status" value="1"/>
</dbReference>
<keyword evidence="1" id="KW-0479">Metal-binding</keyword>
<evidence type="ECO:0000256" key="2">
    <source>
        <dbReference type="ARBA" id="ARBA00022771"/>
    </source>
</evidence>
<feature type="region of interest" description="Disordered" evidence="4">
    <location>
        <begin position="285"/>
        <end position="319"/>
    </location>
</feature>
<reference evidence="6" key="1">
    <citation type="submission" date="2021-12" db="EMBL/GenBank/DDBJ databases">
        <authorList>
            <person name="Martin H S."/>
        </authorList>
    </citation>
    <scope>NUCLEOTIDE SEQUENCE</scope>
</reference>
<evidence type="ECO:0000259" key="5">
    <source>
        <dbReference type="SMART" id="SM00293"/>
    </source>
</evidence>
<accession>A0A8J9VL91</accession>
<name>A0A8J9VL91_9NEOP</name>
<dbReference type="Pfam" id="PF07496">
    <property type="entry name" value="zf-CW"/>
    <property type="match status" value="1"/>
</dbReference>
<sequence>MKKANLPIETAHEPEEEAHQPSSKIMPPVQINEEERSDINDSEKSEFQSSSINGILSQLPPGLSQRERLQWLQKKRTVGLWVQCDDCDRWRYLPDVLDSHELPNKWYCSMNPDTSVNRCSAPESPIELRSAEDLIHSAYAAGSLVAARARGWPWWPAMVDDCPDTEQYYWLDGFSDIPTHYNVVFFDSSEVTRAWLPPSQLKPYSQTKDLIKSALKTKSYRKRLEVAISQANDAENLSLEARLKKYSFITRYKGIIASPKKINVKLLKKFQNQFKRKFNIDLPEEFSDSDSEMSPTQKHKNMIVLGNKKKKNGGNSKTQ</sequence>
<protein>
    <recommendedName>
        <fullName evidence="5">PWWP domain-containing protein</fullName>
    </recommendedName>
</protein>
<dbReference type="OrthoDB" id="757982at2759"/>
<keyword evidence="2" id="KW-0863">Zinc-finger</keyword>